<evidence type="ECO:0000259" key="2">
    <source>
        <dbReference type="PROSITE" id="PS51762"/>
    </source>
</evidence>
<dbReference type="InterPro" id="IPR050546">
    <property type="entry name" value="Glycosyl_Hydrlase_16"/>
</dbReference>
<dbReference type="OrthoDB" id="9809583at2"/>
<dbReference type="InterPro" id="IPR000757">
    <property type="entry name" value="Beta-glucanase-like"/>
</dbReference>
<dbReference type="Proteomes" id="UP000036958">
    <property type="component" value="Unassembled WGS sequence"/>
</dbReference>
<evidence type="ECO:0000313" key="3">
    <source>
        <dbReference type="EMBL" id="KOH42575.1"/>
    </source>
</evidence>
<dbReference type="EMBL" id="LGIA01000223">
    <property type="protein sequence ID" value="KOH42575.1"/>
    <property type="molecule type" value="Genomic_DNA"/>
</dbReference>
<dbReference type="PROSITE" id="PS51762">
    <property type="entry name" value="GH16_2"/>
    <property type="match status" value="1"/>
</dbReference>
<dbReference type="InterPro" id="IPR013320">
    <property type="entry name" value="ConA-like_dom_sf"/>
</dbReference>
<organism evidence="3 4">
    <name type="scientific">Sunxiuqinia dokdonensis</name>
    <dbReference type="NCBI Taxonomy" id="1409788"/>
    <lineage>
        <taxon>Bacteria</taxon>
        <taxon>Pseudomonadati</taxon>
        <taxon>Bacteroidota</taxon>
        <taxon>Bacteroidia</taxon>
        <taxon>Marinilabiliales</taxon>
        <taxon>Prolixibacteraceae</taxon>
        <taxon>Sunxiuqinia</taxon>
    </lineage>
</organism>
<dbReference type="PANTHER" id="PTHR10963:SF55">
    <property type="entry name" value="GLYCOSIDE HYDROLASE FAMILY 16 PROTEIN"/>
    <property type="match status" value="1"/>
</dbReference>
<dbReference type="AlphaFoldDB" id="A0A0L8V247"/>
<dbReference type="STRING" id="1409788.NC99_46150"/>
<sequence>MRKLLNQTGCKACIHFFKRSRVRLIGLLLFTIFIGFTADASTGNRTIGADIEENRPSEIPGMMLIWHDEFEEDGRPDSNNWNYEYGFVRNQELQWYQPQNARCENGRLIIEARRETVANPEYNPLKQSWKTSREEAHYTSACLITKDLQEWPAFGYFEIRAKVDSSQGSWPAIWLLGTENYWPDCGEIDIMELYRINGEPNILANVAWGSSTAHRGEWDSSTTKLDHFLSKNPKWVEKFHTWAMKWDEHAIQLFLDGELLNEIPLHKTVNPDGVNPFTSDQNFYLLLNLAIGSNGGDPSNSKFPINFEVDYVRVYKQLN</sequence>
<dbReference type="GO" id="GO:0004553">
    <property type="term" value="F:hydrolase activity, hydrolyzing O-glycosyl compounds"/>
    <property type="evidence" value="ECO:0007669"/>
    <property type="project" value="InterPro"/>
</dbReference>
<accession>A0A0L8V247</accession>
<dbReference type="SUPFAM" id="SSF49899">
    <property type="entry name" value="Concanavalin A-like lectins/glucanases"/>
    <property type="match status" value="1"/>
</dbReference>
<dbReference type="Gene3D" id="2.60.120.200">
    <property type="match status" value="1"/>
</dbReference>
<comment type="similarity">
    <text evidence="1">Belongs to the glycosyl hydrolase 16 family.</text>
</comment>
<name>A0A0L8V247_9BACT</name>
<feature type="domain" description="GH16" evidence="2">
    <location>
        <begin position="50"/>
        <end position="319"/>
    </location>
</feature>
<evidence type="ECO:0000313" key="4">
    <source>
        <dbReference type="Proteomes" id="UP000036958"/>
    </source>
</evidence>
<comment type="caution">
    <text evidence="3">The sequence shown here is derived from an EMBL/GenBank/DDBJ whole genome shotgun (WGS) entry which is preliminary data.</text>
</comment>
<dbReference type="GO" id="GO:0005975">
    <property type="term" value="P:carbohydrate metabolic process"/>
    <property type="evidence" value="ECO:0007669"/>
    <property type="project" value="InterPro"/>
</dbReference>
<dbReference type="Pfam" id="PF00722">
    <property type="entry name" value="Glyco_hydro_16"/>
    <property type="match status" value="1"/>
</dbReference>
<dbReference type="PATRIC" id="fig|1409788.3.peg.4723"/>
<evidence type="ECO:0000256" key="1">
    <source>
        <dbReference type="ARBA" id="ARBA00006865"/>
    </source>
</evidence>
<reference evidence="4" key="1">
    <citation type="submission" date="2015-07" db="EMBL/GenBank/DDBJ databases">
        <title>Genome sequencing of Sunxiuqinia dokdonensis strain SK.</title>
        <authorList>
            <person name="Ahn S."/>
            <person name="Kim B.-C."/>
        </authorList>
    </citation>
    <scope>NUCLEOTIDE SEQUENCE [LARGE SCALE GENOMIC DNA]</scope>
    <source>
        <strain evidence="4">SK</strain>
    </source>
</reference>
<dbReference type="CDD" id="cd08023">
    <property type="entry name" value="GH16_laminarinase_like"/>
    <property type="match status" value="1"/>
</dbReference>
<protein>
    <submittedName>
        <fullName evidence="3">Beta-glucanase</fullName>
    </submittedName>
</protein>
<dbReference type="RefSeq" id="WP_082326634.1">
    <property type="nucleotide sequence ID" value="NZ_LGIA01000223.1"/>
</dbReference>
<gene>
    <name evidence="3" type="ORF">NC99_46150</name>
</gene>
<dbReference type="PANTHER" id="PTHR10963">
    <property type="entry name" value="GLYCOSYL HYDROLASE-RELATED"/>
    <property type="match status" value="1"/>
</dbReference>
<proteinExistence type="inferred from homology"/>
<keyword evidence="4" id="KW-1185">Reference proteome</keyword>